<evidence type="ECO:0000256" key="1">
    <source>
        <dbReference type="SAM" id="MobiDB-lite"/>
    </source>
</evidence>
<dbReference type="Gene3D" id="1.20.120.1870">
    <property type="entry name" value="Fic/DOC protein, Fido domain"/>
    <property type="match status" value="1"/>
</dbReference>
<dbReference type="PANTHER" id="PTHR39426">
    <property type="entry name" value="HOMOLOGY TO DEATH-ON-CURING PROTEIN OF PHAGE P1"/>
    <property type="match status" value="1"/>
</dbReference>
<dbReference type="NCBIfam" id="TIGR01550">
    <property type="entry name" value="DOC_P1"/>
    <property type="match status" value="1"/>
</dbReference>
<dbReference type="InterPro" id="IPR003812">
    <property type="entry name" value="Fido"/>
</dbReference>
<gene>
    <name evidence="3" type="ORF">F1C12_07370</name>
</gene>
<dbReference type="InterPro" id="IPR053737">
    <property type="entry name" value="Type_II_TA_Toxin"/>
</dbReference>
<proteinExistence type="predicted"/>
<dbReference type="PANTHER" id="PTHR39426:SF1">
    <property type="entry name" value="HOMOLOGY TO DEATH-ON-CURING PROTEIN OF PHAGE P1"/>
    <property type="match status" value="1"/>
</dbReference>
<feature type="domain" description="Fido" evidence="2">
    <location>
        <begin position="155"/>
        <end position="278"/>
    </location>
</feature>
<feature type="compositionally biased region" description="Basic and acidic residues" evidence="1">
    <location>
        <begin position="115"/>
        <end position="129"/>
    </location>
</feature>
<dbReference type="AlphaFoldDB" id="A0A7G6Y907"/>
<dbReference type="PROSITE" id="PS51459">
    <property type="entry name" value="FIDO"/>
    <property type="match status" value="1"/>
</dbReference>
<name>A0A7G6Y907_9MICO</name>
<evidence type="ECO:0000313" key="3">
    <source>
        <dbReference type="EMBL" id="QNE34972.1"/>
    </source>
</evidence>
<dbReference type="InterPro" id="IPR036597">
    <property type="entry name" value="Fido-like_dom_sf"/>
</dbReference>
<evidence type="ECO:0000313" key="4">
    <source>
        <dbReference type="Proteomes" id="UP000515511"/>
    </source>
</evidence>
<dbReference type="SUPFAM" id="SSF140931">
    <property type="entry name" value="Fic-like"/>
    <property type="match status" value="1"/>
</dbReference>
<sequence>MSANIDEERIVMAKRRSWTVGTLSSASGLDVEQVLLALWGEKIEYPMDANSRIHPSDVAAAERATGIEGSRLKRISYWLDELSVSRAELVEYLAELGVRVHPAASTLPKGAIRRLEHHPSREFRKRDQEVTSEPKPQAPPLVWEVPGNTRSCNYLSAAEIEQVHVALTVDFQSTDDPISPPGVKSRALLESAAGRPAASFGDQMKYTTVESSAAALLHSIVQNHPFHNGNKRTALVAMLVFLDRHNLVIQSDEADLYRFMVQVAAHGLLDPDVEYDRIADREVLAIANWIHKRTRQIRREDRAVTWRELSHRLRELGCEVLPDRGEWMLVKRRVSGRRTLLGRKTLELSSRYRNTSDGREVPKSIIKRMRRELQLDPENGFDAEVFYGDAKGPDFFILEYSQLLKRLARV</sequence>
<organism evidence="3 4">
    <name type="scientific">Leifsonia shinshuensis</name>
    <dbReference type="NCBI Taxonomy" id="150026"/>
    <lineage>
        <taxon>Bacteria</taxon>
        <taxon>Bacillati</taxon>
        <taxon>Actinomycetota</taxon>
        <taxon>Actinomycetes</taxon>
        <taxon>Micrococcales</taxon>
        <taxon>Microbacteriaceae</taxon>
        <taxon>Leifsonia</taxon>
    </lineage>
</organism>
<accession>A0A7G6Y907</accession>
<feature type="region of interest" description="Disordered" evidence="1">
    <location>
        <begin position="115"/>
        <end position="140"/>
    </location>
</feature>
<dbReference type="KEGG" id="lse:F1C12_07370"/>
<dbReference type="Proteomes" id="UP000515511">
    <property type="component" value="Chromosome"/>
</dbReference>
<dbReference type="InterPro" id="IPR006440">
    <property type="entry name" value="Doc"/>
</dbReference>
<dbReference type="Pfam" id="PF02661">
    <property type="entry name" value="Fic"/>
    <property type="match status" value="1"/>
</dbReference>
<reference evidence="4" key="1">
    <citation type="submission" date="2019-09" db="EMBL/GenBank/DDBJ databases">
        <title>Antimicrobial potential of Antarctic Bacteria.</title>
        <authorList>
            <person name="Benaud N."/>
            <person name="Edwards R.J."/>
            <person name="Ferrari B.C."/>
        </authorList>
    </citation>
    <scope>NUCLEOTIDE SEQUENCE [LARGE SCALE GENOMIC DNA]</scope>
    <source>
        <strain evidence="4">INR9</strain>
    </source>
</reference>
<dbReference type="EMBL" id="CP043641">
    <property type="protein sequence ID" value="QNE34972.1"/>
    <property type="molecule type" value="Genomic_DNA"/>
</dbReference>
<protein>
    <submittedName>
        <fullName evidence="3">Type II toxin-antitoxin system death-on-curing family toxin</fullName>
    </submittedName>
</protein>
<dbReference type="RefSeq" id="WP_185278144.1">
    <property type="nucleotide sequence ID" value="NZ_CP043641.1"/>
</dbReference>
<evidence type="ECO:0000259" key="2">
    <source>
        <dbReference type="PROSITE" id="PS51459"/>
    </source>
</evidence>
<dbReference type="GO" id="GO:0016301">
    <property type="term" value="F:kinase activity"/>
    <property type="evidence" value="ECO:0007669"/>
    <property type="project" value="InterPro"/>
</dbReference>